<evidence type="ECO:0000259" key="1">
    <source>
        <dbReference type="Pfam" id="PF01208"/>
    </source>
</evidence>
<accession>A0A7C3EZB9</accession>
<dbReference type="GO" id="GO:0004853">
    <property type="term" value="F:uroporphyrinogen decarboxylase activity"/>
    <property type="evidence" value="ECO:0007669"/>
    <property type="project" value="InterPro"/>
</dbReference>
<dbReference type="PANTHER" id="PTHR47099">
    <property type="entry name" value="METHYLCOBAMIDE:COM METHYLTRANSFERASE MTBA"/>
    <property type="match status" value="1"/>
</dbReference>
<dbReference type="EMBL" id="DSTX01000001">
    <property type="protein sequence ID" value="HFK19805.1"/>
    <property type="molecule type" value="Genomic_DNA"/>
</dbReference>
<dbReference type="SUPFAM" id="SSF51726">
    <property type="entry name" value="UROD/MetE-like"/>
    <property type="match status" value="1"/>
</dbReference>
<proteinExistence type="predicted"/>
<dbReference type="AlphaFoldDB" id="A0A7C3EZB9"/>
<dbReference type="Gene3D" id="3.20.20.210">
    <property type="match status" value="1"/>
</dbReference>
<comment type="caution">
    <text evidence="2">The sequence shown here is derived from an EMBL/GenBank/DDBJ whole genome shotgun (WGS) entry which is preliminary data.</text>
</comment>
<sequence length="335" mass="36928">MMDSRERVKEALNFNEVDFVPVIPPFQGFWALMAAGYKISETFREPMKGAHAQMAMLEKAPFDGFEVIWDWLSPVEACGCKVNVPDDGNPITMERVVKTIDDAEKLQIPDIGKHARSVSDFEVARTLVDKYGKSHYTYATLALPFTLAGELRGVEALMLDILKKPQLVHRLLDFSSKVLLEYAKAVKETGVDAIFWCDPTASADLISARHFKAFAVPYIKGLVAKTKEMGLGAFLHICGNTTDRLDSILEISPDLMSVDTKVDLANAKILDKRVALMGNVNTSNLLLKKPTEIIAEAKECISKAGRIGYALGAGCDIPIGSPLENVRALWDAPRQ</sequence>
<dbReference type="InterPro" id="IPR052024">
    <property type="entry name" value="Methanogen_methyltrans"/>
</dbReference>
<dbReference type="InterPro" id="IPR038071">
    <property type="entry name" value="UROD/MetE-like_sf"/>
</dbReference>
<dbReference type="CDD" id="cd03465">
    <property type="entry name" value="URO-D_like"/>
    <property type="match status" value="1"/>
</dbReference>
<reference evidence="2" key="1">
    <citation type="journal article" date="2020" name="mSystems">
        <title>Genome- and Community-Level Interaction Insights into Carbon Utilization and Element Cycling Functions of Hydrothermarchaeota in Hydrothermal Sediment.</title>
        <authorList>
            <person name="Zhou Z."/>
            <person name="Liu Y."/>
            <person name="Xu W."/>
            <person name="Pan J."/>
            <person name="Luo Z.H."/>
            <person name="Li M."/>
        </authorList>
    </citation>
    <scope>NUCLEOTIDE SEQUENCE [LARGE SCALE GENOMIC DNA]</scope>
    <source>
        <strain evidence="2">SpSt-468</strain>
    </source>
</reference>
<protein>
    <recommendedName>
        <fullName evidence="1">Uroporphyrinogen decarboxylase (URO-D) domain-containing protein</fullName>
    </recommendedName>
</protein>
<dbReference type="GO" id="GO:0006779">
    <property type="term" value="P:porphyrin-containing compound biosynthetic process"/>
    <property type="evidence" value="ECO:0007669"/>
    <property type="project" value="InterPro"/>
</dbReference>
<dbReference type="Pfam" id="PF01208">
    <property type="entry name" value="URO-D"/>
    <property type="match status" value="1"/>
</dbReference>
<organism evidence="2">
    <name type="scientific">Candidatus Methanomethylicus mesodigestus</name>
    <dbReference type="NCBI Taxonomy" id="1867258"/>
    <lineage>
        <taxon>Archaea</taxon>
        <taxon>Thermoproteota</taxon>
        <taxon>Methanosuratincolia</taxon>
        <taxon>Candidatus Methanomethylicales</taxon>
        <taxon>Candidatus Methanomethylicaceae</taxon>
        <taxon>Candidatus Methanomethylicus</taxon>
    </lineage>
</organism>
<gene>
    <name evidence="2" type="ORF">ENS19_00805</name>
</gene>
<feature type="domain" description="Uroporphyrinogen decarboxylase (URO-D)" evidence="1">
    <location>
        <begin position="4"/>
        <end position="333"/>
    </location>
</feature>
<evidence type="ECO:0000313" key="2">
    <source>
        <dbReference type="EMBL" id="HFK19805.1"/>
    </source>
</evidence>
<dbReference type="PANTHER" id="PTHR47099:SF1">
    <property type="entry name" value="METHYLCOBAMIDE:COM METHYLTRANSFERASE MTBA"/>
    <property type="match status" value="1"/>
</dbReference>
<dbReference type="InterPro" id="IPR000257">
    <property type="entry name" value="Uroporphyrinogen_deCOase"/>
</dbReference>
<name>A0A7C3EZB9_9CREN</name>